<reference evidence="2" key="2">
    <citation type="submission" date="2023-02" db="EMBL/GenBank/DDBJ databases">
        <authorList>
            <person name="Swenson N.G."/>
            <person name="Wegrzyn J.L."/>
            <person name="Mcevoy S.L."/>
        </authorList>
    </citation>
    <scope>NUCLEOTIDE SEQUENCE</scope>
    <source>
        <strain evidence="2">91603</strain>
        <tissue evidence="2">Leaf</tissue>
    </source>
</reference>
<evidence type="ECO:0000259" key="1">
    <source>
        <dbReference type="Pfam" id="PF14392"/>
    </source>
</evidence>
<name>A0AAD5JR56_ACENE</name>
<dbReference type="Pfam" id="PF14392">
    <property type="entry name" value="zf-CCHC_4"/>
    <property type="match status" value="1"/>
</dbReference>
<reference evidence="2" key="1">
    <citation type="journal article" date="2022" name="Plant J.">
        <title>Strategies of tolerance reflected in two North American maple genomes.</title>
        <authorList>
            <person name="McEvoy S.L."/>
            <person name="Sezen U.U."/>
            <person name="Trouern-Trend A."/>
            <person name="McMahon S.M."/>
            <person name="Schaberg P.G."/>
            <person name="Yang J."/>
            <person name="Wegrzyn J.L."/>
            <person name="Swenson N.G."/>
        </authorList>
    </citation>
    <scope>NUCLEOTIDE SEQUENCE</scope>
    <source>
        <strain evidence="2">91603</strain>
    </source>
</reference>
<dbReference type="EMBL" id="JAJSOW010000003">
    <property type="protein sequence ID" value="KAI9196739.1"/>
    <property type="molecule type" value="Genomic_DNA"/>
</dbReference>
<sequence length="133" mass="15068">MPCMIKVIGRFLGSIIRDACEVDIGPSSDCLGKFFRVRVAIKVDKPLRQFLRVDVLGDGEETAMPVQYELLLNLCFFCRLLGHMIRDCSNAKVRGSLNDKDLVYGAWLKAASLTFQAARRSWSGHFEKQNQRV</sequence>
<accession>A0AAD5JR56</accession>
<dbReference type="AlphaFoldDB" id="A0AAD5JR56"/>
<comment type="caution">
    <text evidence="2">The sequence shown here is derived from an EMBL/GenBank/DDBJ whole genome shotgun (WGS) entry which is preliminary data.</text>
</comment>
<keyword evidence="3" id="KW-1185">Reference proteome</keyword>
<evidence type="ECO:0000313" key="2">
    <source>
        <dbReference type="EMBL" id="KAI9196739.1"/>
    </source>
</evidence>
<dbReference type="Proteomes" id="UP001064489">
    <property type="component" value="Chromosome 1"/>
</dbReference>
<dbReference type="InterPro" id="IPR025836">
    <property type="entry name" value="Zn_knuckle_CX2CX4HX4C"/>
</dbReference>
<feature type="domain" description="Zinc knuckle CX2CX4HX4C" evidence="1">
    <location>
        <begin position="43"/>
        <end position="89"/>
    </location>
</feature>
<gene>
    <name evidence="2" type="ORF">LWI28_026574</name>
</gene>
<organism evidence="2 3">
    <name type="scientific">Acer negundo</name>
    <name type="common">Box elder</name>
    <dbReference type="NCBI Taxonomy" id="4023"/>
    <lineage>
        <taxon>Eukaryota</taxon>
        <taxon>Viridiplantae</taxon>
        <taxon>Streptophyta</taxon>
        <taxon>Embryophyta</taxon>
        <taxon>Tracheophyta</taxon>
        <taxon>Spermatophyta</taxon>
        <taxon>Magnoliopsida</taxon>
        <taxon>eudicotyledons</taxon>
        <taxon>Gunneridae</taxon>
        <taxon>Pentapetalae</taxon>
        <taxon>rosids</taxon>
        <taxon>malvids</taxon>
        <taxon>Sapindales</taxon>
        <taxon>Sapindaceae</taxon>
        <taxon>Hippocastanoideae</taxon>
        <taxon>Acereae</taxon>
        <taxon>Acer</taxon>
    </lineage>
</organism>
<protein>
    <recommendedName>
        <fullName evidence="1">Zinc knuckle CX2CX4HX4C domain-containing protein</fullName>
    </recommendedName>
</protein>
<evidence type="ECO:0000313" key="3">
    <source>
        <dbReference type="Proteomes" id="UP001064489"/>
    </source>
</evidence>
<proteinExistence type="predicted"/>